<proteinExistence type="predicted"/>
<accession>A0ACA9Y3Z2</accession>
<protein>
    <submittedName>
        <fullName evidence="1">Increased recombination centers protein 22</fullName>
    </submittedName>
</protein>
<organism evidence="1 2">
    <name type="scientific">[Candida] jaroonii</name>
    <dbReference type="NCBI Taxonomy" id="467808"/>
    <lineage>
        <taxon>Eukaryota</taxon>
        <taxon>Fungi</taxon>
        <taxon>Dikarya</taxon>
        <taxon>Ascomycota</taxon>
        <taxon>Saccharomycotina</taxon>
        <taxon>Pichiomycetes</taxon>
        <taxon>Debaryomycetaceae</taxon>
        <taxon>Yamadazyma</taxon>
    </lineage>
</organism>
<evidence type="ECO:0000313" key="2">
    <source>
        <dbReference type="Proteomes" id="UP001152531"/>
    </source>
</evidence>
<gene>
    <name evidence="1" type="ORF">CLIB1444_02S13410</name>
</gene>
<keyword evidence="2" id="KW-1185">Reference proteome</keyword>
<dbReference type="Proteomes" id="UP001152531">
    <property type="component" value="Unassembled WGS sequence"/>
</dbReference>
<sequence>MNLIKLLSAVSLFSVIKSEIIDVGGLKVDIDYSIEEFESSTGVLELFNSDTITLVYNVENDADSEHPLSIIGVSGTFNDPASNDIVSNITTGSVGPITLENGQSQQFKQAINLNLVPNNYILKPIVYMAVDNQIVPVTVKPLLANVSDIPISLFNPQLLFLELVLIVTIGVVGLVLYDLFGKNYFNNIVPKKTVKKDSVPVESSKGYDSSWIPKHHIKKTT</sequence>
<comment type="caution">
    <text evidence="1">The sequence shown here is derived from an EMBL/GenBank/DDBJ whole genome shotgun (WGS) entry which is preliminary data.</text>
</comment>
<evidence type="ECO:0000313" key="1">
    <source>
        <dbReference type="EMBL" id="CAH6719650.1"/>
    </source>
</evidence>
<dbReference type="EMBL" id="CALSDN010000002">
    <property type="protein sequence ID" value="CAH6719650.1"/>
    <property type="molecule type" value="Genomic_DNA"/>
</dbReference>
<reference evidence="1" key="1">
    <citation type="submission" date="2022-06" db="EMBL/GenBank/DDBJ databases">
        <authorList>
            <person name="Legras J.-L."/>
            <person name="Devillers H."/>
            <person name="Grondin C."/>
        </authorList>
    </citation>
    <scope>NUCLEOTIDE SEQUENCE</scope>
    <source>
        <strain evidence="1">CLIB 1444</strain>
    </source>
</reference>
<name>A0ACA9Y3Z2_9ASCO</name>